<dbReference type="STRING" id="76731.RD2015_1145"/>
<name>A0A0U3CWC5_9BURK</name>
<dbReference type="EMBL" id="CP013729">
    <property type="protein sequence ID" value="ALV05638.1"/>
    <property type="molecule type" value="Genomic_DNA"/>
</dbReference>
<proteinExistence type="predicted"/>
<evidence type="ECO:0000256" key="1">
    <source>
        <dbReference type="SAM" id="MobiDB-lite"/>
    </source>
</evidence>
<dbReference type="KEGG" id="rdp:RD2015_1145"/>
<evidence type="ECO:0000313" key="2">
    <source>
        <dbReference type="EMBL" id="ALV05638.1"/>
    </source>
</evidence>
<accession>A0A0U3CWC5</accession>
<feature type="region of interest" description="Disordered" evidence="1">
    <location>
        <begin position="351"/>
        <end position="376"/>
    </location>
</feature>
<sequence>MSQPPLLLPAPTFEGVREVVAEPLKFKAKLAIGEDAYTSLRMINRTREVWDVLGAAGAGAAVAKSGMVASVLGASATPLGWVAFAALASGGACYGLYRLLGNTKGQRVIEIPKYLNTPLDTLGLALFDLIAPLSLRLAAREGTVQPAQRDFLIRHLIQDWGLGAPFVTQAVQAVELGLADASLEAIAIEGAEFLRMNPDCNHQAIVDDLAVFLREMLEAGGPLTAQDADTLARTVELLRTTPPSELTKAWTQALAAAGGAAAQVRTAAGGAATQMRTAVSGAATWTQERLPSPDTLRRVGEGAAQQTVQVAQQTLQRAQQMAQQVAQQTADAAGKAARTAADLAQERLPDAEQVRQQGERALEQASKVSKAAAEAARQAATEAARLAADKAAALLQQRGALTDRLLRKRPPSQS</sequence>
<dbReference type="PATRIC" id="fig|76731.3.peg.1166"/>
<gene>
    <name evidence="2" type="ORF">RD2015_1145</name>
</gene>
<dbReference type="AlphaFoldDB" id="A0A0U3CWC5"/>
<reference evidence="2 3" key="1">
    <citation type="submission" date="2015-12" db="EMBL/GenBank/DDBJ databases">
        <title>Complete genome of Roseateles depolymerans KCTC 42856.</title>
        <authorList>
            <person name="Kim K.M."/>
        </authorList>
    </citation>
    <scope>NUCLEOTIDE SEQUENCE [LARGE SCALE GENOMIC DNA]</scope>
    <source>
        <strain evidence="2 3">KCTC 42856</strain>
    </source>
</reference>
<protein>
    <submittedName>
        <fullName evidence="2">Uncharacterized protein</fullName>
    </submittedName>
</protein>
<evidence type="ECO:0000313" key="3">
    <source>
        <dbReference type="Proteomes" id="UP000060699"/>
    </source>
</evidence>
<organism evidence="2 3">
    <name type="scientific">Roseateles depolymerans</name>
    <dbReference type="NCBI Taxonomy" id="76731"/>
    <lineage>
        <taxon>Bacteria</taxon>
        <taxon>Pseudomonadati</taxon>
        <taxon>Pseudomonadota</taxon>
        <taxon>Betaproteobacteria</taxon>
        <taxon>Burkholderiales</taxon>
        <taxon>Sphaerotilaceae</taxon>
        <taxon>Roseateles</taxon>
    </lineage>
</organism>
<feature type="compositionally biased region" description="Low complexity" evidence="1">
    <location>
        <begin position="363"/>
        <end position="376"/>
    </location>
</feature>
<dbReference type="RefSeq" id="WP_058934056.1">
    <property type="nucleotide sequence ID" value="NZ_CP013729.1"/>
</dbReference>
<keyword evidence="3" id="KW-1185">Reference proteome</keyword>
<dbReference type="Proteomes" id="UP000060699">
    <property type="component" value="Chromosome"/>
</dbReference>
<feature type="compositionally biased region" description="Basic and acidic residues" evidence="1">
    <location>
        <begin position="351"/>
        <end position="362"/>
    </location>
</feature>